<dbReference type="SUPFAM" id="SSF52540">
    <property type="entry name" value="P-loop containing nucleoside triphosphate hydrolases"/>
    <property type="match status" value="2"/>
</dbReference>
<evidence type="ECO:0000256" key="9">
    <source>
        <dbReference type="ARBA" id="ARBA00022454"/>
    </source>
</evidence>
<protein>
    <recommendedName>
        <fullName evidence="7">Structural maintenance of chromosomes protein 5</fullName>
        <ecNumber evidence="6">3.5.3.1</ecNumber>
    </recommendedName>
</protein>
<keyword evidence="15 20" id="KW-0175">Coiled coil</keyword>
<evidence type="ECO:0000256" key="20">
    <source>
        <dbReference type="SAM" id="Coils"/>
    </source>
</evidence>
<comment type="subcellular location">
    <subcellularLocation>
        <location evidence="3">Chromosome</location>
    </subcellularLocation>
    <subcellularLocation>
        <location evidence="2">Nucleus</location>
    </subcellularLocation>
</comment>
<dbReference type="Gene3D" id="3.40.50.300">
    <property type="entry name" value="P-loop containing nucleotide triphosphate hydrolases"/>
    <property type="match status" value="1"/>
</dbReference>
<dbReference type="GO" id="GO:0003697">
    <property type="term" value="F:single-stranded DNA binding"/>
    <property type="evidence" value="ECO:0007669"/>
    <property type="project" value="TreeGrafter"/>
</dbReference>
<dbReference type="FunFam" id="3.40.50.300:FF:001301">
    <property type="entry name" value="Structural maintenance of chromosomes 5"/>
    <property type="match status" value="1"/>
</dbReference>
<reference evidence="22" key="1">
    <citation type="submission" date="2021-06" db="EMBL/GenBank/DDBJ databases">
        <authorList>
            <person name="Kallberg Y."/>
            <person name="Tangrot J."/>
            <person name="Rosling A."/>
        </authorList>
    </citation>
    <scope>NUCLEOTIDE SEQUENCE</scope>
    <source>
        <strain evidence="22">IA702</strain>
    </source>
</reference>
<evidence type="ECO:0000256" key="11">
    <source>
        <dbReference type="ARBA" id="ARBA00022723"/>
    </source>
</evidence>
<evidence type="ECO:0000256" key="2">
    <source>
        <dbReference type="ARBA" id="ARBA00004123"/>
    </source>
</evidence>
<dbReference type="EMBL" id="CAJVPJ010000132">
    <property type="protein sequence ID" value="CAG8483133.1"/>
    <property type="molecule type" value="Genomic_DNA"/>
</dbReference>
<evidence type="ECO:0000256" key="15">
    <source>
        <dbReference type="ARBA" id="ARBA00023054"/>
    </source>
</evidence>
<evidence type="ECO:0000256" key="3">
    <source>
        <dbReference type="ARBA" id="ARBA00004286"/>
    </source>
</evidence>
<dbReference type="SUPFAM" id="SSF52768">
    <property type="entry name" value="Arginase/deacetylase"/>
    <property type="match status" value="1"/>
</dbReference>
<dbReference type="GO" id="GO:0030915">
    <property type="term" value="C:Smc5-Smc6 complex"/>
    <property type="evidence" value="ECO:0007669"/>
    <property type="project" value="TreeGrafter"/>
</dbReference>
<dbReference type="InterPro" id="IPR027417">
    <property type="entry name" value="P-loop_NTPase"/>
</dbReference>
<feature type="coiled-coil region" evidence="20">
    <location>
        <begin position="812"/>
        <end position="888"/>
    </location>
</feature>
<keyword evidence="13" id="KW-0378">Hydrolase</keyword>
<sequence>MSDYKYLKGKKTVGVIGCPFSGGQPRRGVDLGPLRIIEYGLLEQLIDLGWEVEFDGHRNLEKLRPTYDPDIGKLKQPRFVSKVCREVSKTVESHVRKGQLALTLGGDHSLAMGTVSGTFAVHPDAALIWVDAHADINTPETTTSGNIHGCPVSFLLGIAGKVEGFAWLKGCLRPEQLVYIGLRDVDPPEKKILKQYGIKAFSMHEVDKYGIGKVMEMALDHVCPDRNTPIHLSFDVDGLDPSVAPSTGTPVRGGLTFREGHYICEAICETGCLVAVDIMEVNPTLQDEASIEETVTIGCSLVRSCLGEPATQKEVLARVGALNIQVNNLCQFLPQDKVSEFAQMNPPELLVETQRAVGDAQLGQWHESLKKLRNEEKDLALSAKGDSEQVENLEKRNQLLERDVTRFRERESIMRRVRLLELRIPFARYAAAKDEYDRAKREREAAHLNYKRIEEEHGPATRAKTSIERNAQSALQSRRDNQDALRVKTTEIDRIVQRLEQLEGDGDDARRAVSEAKHKEKQRQNRIAGLRNEIQQLEAVVAGPPPECNTEEIQRQLDAVNNRLRQISEDMAAIQAQQEDESDEQKTVMRQYRSCSEQRQALANVKERRLESLRESDSDMYNAVHWLRRNQNRFAKPVYEPIYLEINVKEKKFIDAVEAVAGQAILKTFVCQTAEDYKLFTGEVIDSQRLRVNAICCVDKVLENFKPPVPLREMKQRYGMECYLLQQVEGPNPVLTVLCSEANFHAVPYAAKEIDHESFVQSVRSFRAFTYICGDMQYRVGFSQYGKKLPQSNTFRMRPGRFLTDSRNMQRMHELDAQLNSLRERREKIEAAMQRLKREEDTFRAEDEELREKKHQLTEEKRQLMKERTDYERAKVKLQARQQSLDDELGRPNYLTQAESQFRTIIQDFGRRRCRLVKDYQVALREILRLFREKTGAAFKHMQAQAELVALARRVAERDDALREARTKFNDAERKFNAAKDRARQLLDEAKAGTDNLDEQTRQEFQDVGRDMTLEELEDALVSERAKAELYFSISPHIVQQYNQRKAEIDALKEKLSGKESRLAELSTEMTTIRDKWESKLNEIVKNISAKFSAAFDKIGCAGEVRVSTHEDYDKWGIDILVKFRDHEKLQVLTGQRQSGGERSVSTIMYLMSLQELAKAPFRVVDEINQGMDPRNERMVHSQMVQAACRPNTSQYFLITPKLLPDLEYNERMKILCIYNGEWLPNKFDWQKYIKNKQRSGNDAKGKKRKAEV</sequence>
<dbReference type="PANTHER" id="PTHR45916">
    <property type="entry name" value="STRUCTURAL MAINTENANCE OF CHROMOSOMES PROTEIN 5"/>
    <property type="match status" value="1"/>
</dbReference>
<evidence type="ECO:0000256" key="14">
    <source>
        <dbReference type="ARBA" id="ARBA00022840"/>
    </source>
</evidence>
<dbReference type="AlphaFoldDB" id="A0A9N8ZE21"/>
<dbReference type="Gene3D" id="3.40.800.10">
    <property type="entry name" value="Ureohydrolase domain"/>
    <property type="match status" value="1"/>
</dbReference>
<evidence type="ECO:0000313" key="22">
    <source>
        <dbReference type="EMBL" id="CAG8483133.1"/>
    </source>
</evidence>
<evidence type="ECO:0000256" key="12">
    <source>
        <dbReference type="ARBA" id="ARBA00022741"/>
    </source>
</evidence>
<dbReference type="GO" id="GO:0010121">
    <property type="term" value="P:L-arginine catabolic process to proline via ornithine"/>
    <property type="evidence" value="ECO:0007669"/>
    <property type="project" value="UniProtKB-ARBA"/>
</dbReference>
<feature type="coiled-coil region" evidence="20">
    <location>
        <begin position="962"/>
        <end position="1003"/>
    </location>
</feature>
<evidence type="ECO:0000256" key="19">
    <source>
        <dbReference type="PROSITE-ProRule" id="PRU00742"/>
    </source>
</evidence>
<evidence type="ECO:0000256" key="6">
    <source>
        <dbReference type="ARBA" id="ARBA00012168"/>
    </source>
</evidence>
<comment type="similarity">
    <text evidence="5">Belongs to the SMC family. SMC5 subfamily.</text>
</comment>
<comment type="caution">
    <text evidence="22">The sequence shown here is derived from an EMBL/GenBank/DDBJ whole genome shotgun (WGS) entry which is preliminary data.</text>
</comment>
<dbReference type="GO" id="GO:0000050">
    <property type="term" value="P:urea cycle"/>
    <property type="evidence" value="ECO:0007669"/>
    <property type="project" value="UniProtKB-KW"/>
</dbReference>
<gene>
    <name evidence="22" type="ORF">POCULU_LOCUS1660</name>
</gene>
<dbReference type="GO" id="GO:0005524">
    <property type="term" value="F:ATP binding"/>
    <property type="evidence" value="ECO:0007669"/>
    <property type="project" value="UniProtKB-KW"/>
</dbReference>
<evidence type="ECO:0000256" key="10">
    <source>
        <dbReference type="ARBA" id="ARBA00022503"/>
    </source>
</evidence>
<keyword evidence="14" id="KW-0067">ATP-binding</keyword>
<feature type="region of interest" description="Disordered" evidence="21">
    <location>
        <begin position="456"/>
        <end position="483"/>
    </location>
</feature>
<evidence type="ECO:0000256" key="1">
    <source>
        <dbReference type="ARBA" id="ARBA00001936"/>
    </source>
</evidence>
<dbReference type="GO" id="GO:0004053">
    <property type="term" value="F:arginase activity"/>
    <property type="evidence" value="ECO:0007669"/>
    <property type="project" value="UniProtKB-EC"/>
</dbReference>
<dbReference type="FunFam" id="3.40.800.10:FF:000005">
    <property type="entry name" value="Arginase"/>
    <property type="match status" value="1"/>
</dbReference>
<keyword evidence="17" id="KW-0539">Nucleus</keyword>
<keyword evidence="16" id="KW-0464">Manganese</keyword>
<evidence type="ECO:0000256" key="7">
    <source>
        <dbReference type="ARBA" id="ARBA00018687"/>
    </source>
</evidence>
<evidence type="ECO:0000256" key="16">
    <source>
        <dbReference type="ARBA" id="ARBA00023211"/>
    </source>
</evidence>
<dbReference type="OrthoDB" id="9992747at2759"/>
<dbReference type="PROSITE" id="PS51409">
    <property type="entry name" value="ARGINASE_2"/>
    <property type="match status" value="1"/>
</dbReference>
<keyword evidence="9" id="KW-0158">Chromosome</keyword>
<dbReference type="Proteomes" id="UP000789572">
    <property type="component" value="Unassembled WGS sequence"/>
</dbReference>
<keyword evidence="10" id="KW-0056">Arginine metabolism</keyword>
<comment type="cofactor">
    <cofactor evidence="1">
        <name>Mn(2+)</name>
        <dbReference type="ChEBI" id="CHEBI:29035"/>
    </cofactor>
</comment>
<dbReference type="NCBIfam" id="TIGR01229">
    <property type="entry name" value="rocF_arginase"/>
    <property type="match status" value="1"/>
</dbReference>
<keyword evidence="12" id="KW-0547">Nucleotide-binding</keyword>
<evidence type="ECO:0000256" key="13">
    <source>
        <dbReference type="ARBA" id="ARBA00022801"/>
    </source>
</evidence>
<dbReference type="PROSITE" id="PS01053">
    <property type="entry name" value="ARGINASE_1"/>
    <property type="match status" value="1"/>
</dbReference>
<keyword evidence="8" id="KW-0835">Urea cycle</keyword>
<feature type="coiled-coil region" evidence="20">
    <location>
        <begin position="383"/>
        <end position="456"/>
    </location>
</feature>
<feature type="coiled-coil region" evidence="20">
    <location>
        <begin position="1039"/>
        <end position="1069"/>
    </location>
</feature>
<dbReference type="CDD" id="cd09989">
    <property type="entry name" value="Arginase"/>
    <property type="match status" value="1"/>
</dbReference>
<dbReference type="InterPro" id="IPR023696">
    <property type="entry name" value="Ureohydrolase_dom_sf"/>
</dbReference>
<keyword evidence="23" id="KW-1185">Reference proteome</keyword>
<accession>A0A9N8ZE21</accession>
<dbReference type="InterPro" id="IPR020855">
    <property type="entry name" value="Ureohydrolase_Mn_BS"/>
</dbReference>
<evidence type="ECO:0000256" key="8">
    <source>
        <dbReference type="ARBA" id="ARBA00022436"/>
    </source>
</evidence>
<comment type="pathway">
    <text evidence="4">Nitrogen metabolism; urea cycle; L-ornithine and urea from L-arginine: step 1/1.</text>
</comment>
<proteinExistence type="inferred from homology"/>
<comment type="catalytic activity">
    <reaction evidence="18">
        <text>L-arginine + H2O = urea + L-ornithine</text>
        <dbReference type="Rhea" id="RHEA:20569"/>
        <dbReference type="ChEBI" id="CHEBI:15377"/>
        <dbReference type="ChEBI" id="CHEBI:16199"/>
        <dbReference type="ChEBI" id="CHEBI:32682"/>
        <dbReference type="ChEBI" id="CHEBI:46911"/>
        <dbReference type="EC" id="3.5.3.1"/>
    </reaction>
</comment>
<evidence type="ECO:0000256" key="18">
    <source>
        <dbReference type="ARBA" id="ARBA00047391"/>
    </source>
</evidence>
<evidence type="ECO:0000256" key="5">
    <source>
        <dbReference type="ARBA" id="ARBA00010171"/>
    </source>
</evidence>
<dbReference type="GO" id="GO:0046872">
    <property type="term" value="F:metal ion binding"/>
    <property type="evidence" value="ECO:0007669"/>
    <property type="project" value="UniProtKB-KW"/>
</dbReference>
<feature type="coiled-coil region" evidence="20">
    <location>
        <begin position="485"/>
        <end position="584"/>
    </location>
</feature>
<evidence type="ECO:0000313" key="23">
    <source>
        <dbReference type="Proteomes" id="UP000789572"/>
    </source>
</evidence>
<dbReference type="PRINTS" id="PR00116">
    <property type="entry name" value="ARGINASE"/>
</dbReference>
<evidence type="ECO:0000256" key="4">
    <source>
        <dbReference type="ARBA" id="ARBA00005098"/>
    </source>
</evidence>
<dbReference type="InterPro" id="IPR006035">
    <property type="entry name" value="Ureohydrolase"/>
</dbReference>
<comment type="similarity">
    <text evidence="19">Belongs to the arginase family.</text>
</comment>
<dbReference type="GO" id="GO:0005634">
    <property type="term" value="C:nucleus"/>
    <property type="evidence" value="ECO:0007669"/>
    <property type="project" value="UniProtKB-SubCell"/>
</dbReference>
<organism evidence="22 23">
    <name type="scientific">Paraglomus occultum</name>
    <dbReference type="NCBI Taxonomy" id="144539"/>
    <lineage>
        <taxon>Eukaryota</taxon>
        <taxon>Fungi</taxon>
        <taxon>Fungi incertae sedis</taxon>
        <taxon>Mucoromycota</taxon>
        <taxon>Glomeromycotina</taxon>
        <taxon>Glomeromycetes</taxon>
        <taxon>Paraglomerales</taxon>
        <taxon>Paraglomeraceae</taxon>
        <taxon>Paraglomus</taxon>
    </lineage>
</organism>
<dbReference type="Pfam" id="PF00491">
    <property type="entry name" value="Arginase"/>
    <property type="match status" value="1"/>
</dbReference>
<dbReference type="PANTHER" id="PTHR45916:SF1">
    <property type="entry name" value="STRUCTURAL MAINTENANCE OF CHROMOSOMES PROTEIN 5"/>
    <property type="match status" value="1"/>
</dbReference>
<dbReference type="EC" id="3.5.3.1" evidence="6"/>
<dbReference type="InterPro" id="IPR014033">
    <property type="entry name" value="Arginase"/>
</dbReference>
<evidence type="ECO:0000256" key="21">
    <source>
        <dbReference type="SAM" id="MobiDB-lite"/>
    </source>
</evidence>
<evidence type="ECO:0000256" key="17">
    <source>
        <dbReference type="ARBA" id="ARBA00023242"/>
    </source>
</evidence>
<keyword evidence="11" id="KW-0479">Metal-binding</keyword>
<dbReference type="GO" id="GO:0000724">
    <property type="term" value="P:double-strand break repair via homologous recombination"/>
    <property type="evidence" value="ECO:0007669"/>
    <property type="project" value="TreeGrafter"/>
</dbReference>
<name>A0A9N8ZE21_9GLOM</name>